<name>A0A1M6W960_9RHOB</name>
<dbReference type="SUPFAM" id="SSF46955">
    <property type="entry name" value="Putative DNA-binding domain"/>
    <property type="match status" value="1"/>
</dbReference>
<protein>
    <recommendedName>
        <fullName evidence="1">Helix-turn-helix domain-containing protein</fullName>
    </recommendedName>
</protein>
<dbReference type="OrthoDB" id="8546410at2"/>
<sequence>MSKRANPMAVKSALTYDVSEAAKALGKSPATIRNWVKDGLPVMSSKKPLLFSGLALREYLRAKYRAKKTPLASDELYCPSCKTGRKPAAMTVEAFSNSTKTTRLLGICSHCDAYSSRIISNGKSDAFAQTFHVKEGGHLSYRVAMRRQSFSFANRLDGHLEKWSIFHVIKAML</sequence>
<dbReference type="Pfam" id="PF12728">
    <property type="entry name" value="HTH_17"/>
    <property type="match status" value="1"/>
</dbReference>
<dbReference type="InterPro" id="IPR009061">
    <property type="entry name" value="DNA-bd_dom_put_sf"/>
</dbReference>
<reference evidence="3" key="1">
    <citation type="submission" date="2016-11" db="EMBL/GenBank/DDBJ databases">
        <authorList>
            <person name="Varghese N."/>
            <person name="Submissions S."/>
        </authorList>
    </citation>
    <scope>NUCLEOTIDE SEQUENCE [LARGE SCALE GENOMIC DNA]</scope>
    <source>
        <strain evidence="3">DSM 29327</strain>
    </source>
</reference>
<dbReference type="Gene3D" id="1.10.10.10">
    <property type="entry name" value="Winged helix-like DNA-binding domain superfamily/Winged helix DNA-binding domain"/>
    <property type="match status" value="1"/>
</dbReference>
<dbReference type="InterPro" id="IPR036388">
    <property type="entry name" value="WH-like_DNA-bd_sf"/>
</dbReference>
<evidence type="ECO:0000313" key="2">
    <source>
        <dbReference type="EMBL" id="SHK90303.1"/>
    </source>
</evidence>
<evidence type="ECO:0000259" key="1">
    <source>
        <dbReference type="Pfam" id="PF12728"/>
    </source>
</evidence>
<dbReference type="InterPro" id="IPR041657">
    <property type="entry name" value="HTH_17"/>
</dbReference>
<feature type="domain" description="Helix-turn-helix" evidence="1">
    <location>
        <begin position="16"/>
        <end position="63"/>
    </location>
</feature>
<gene>
    <name evidence="2" type="ORF">SAMN05444414_102193</name>
</gene>
<dbReference type="STRING" id="1054996.SAMN05444414_102193"/>
<dbReference type="AlphaFoldDB" id="A0A1M6W960"/>
<dbReference type="EMBL" id="FRBN01000002">
    <property type="protein sequence ID" value="SHK90303.1"/>
    <property type="molecule type" value="Genomic_DNA"/>
</dbReference>
<dbReference type="Proteomes" id="UP000184191">
    <property type="component" value="Unassembled WGS sequence"/>
</dbReference>
<dbReference type="RefSeq" id="WP_139279233.1">
    <property type="nucleotide sequence ID" value="NZ_FRBN01000002.1"/>
</dbReference>
<accession>A0A1M6W960</accession>
<keyword evidence="3" id="KW-1185">Reference proteome</keyword>
<evidence type="ECO:0000313" key="3">
    <source>
        <dbReference type="Proteomes" id="UP000184191"/>
    </source>
</evidence>
<proteinExistence type="predicted"/>
<organism evidence="2 3">
    <name type="scientific">Roseovarius marisflavi</name>
    <dbReference type="NCBI Taxonomy" id="1054996"/>
    <lineage>
        <taxon>Bacteria</taxon>
        <taxon>Pseudomonadati</taxon>
        <taxon>Pseudomonadota</taxon>
        <taxon>Alphaproteobacteria</taxon>
        <taxon>Rhodobacterales</taxon>
        <taxon>Roseobacteraceae</taxon>
        <taxon>Roseovarius</taxon>
    </lineage>
</organism>